<dbReference type="GO" id="GO:0003841">
    <property type="term" value="F:1-acylglycerol-3-phosphate O-acyltransferase activity"/>
    <property type="evidence" value="ECO:0007669"/>
    <property type="project" value="TreeGrafter"/>
</dbReference>
<dbReference type="PANTHER" id="PTHR10434">
    <property type="entry name" value="1-ACYL-SN-GLYCEROL-3-PHOSPHATE ACYLTRANSFERASE"/>
    <property type="match status" value="1"/>
</dbReference>
<dbReference type="AlphaFoldDB" id="A0A517NEM0"/>
<dbReference type="OrthoDB" id="9806008at2"/>
<keyword evidence="2 6" id="KW-0808">Transferase</keyword>
<dbReference type="RefSeq" id="WP_145171791.1">
    <property type="nucleotide sequence ID" value="NZ_CP036525.1"/>
</dbReference>
<accession>A0A517NEM0</accession>
<keyword evidence="3 6" id="KW-0012">Acyltransferase</keyword>
<evidence type="ECO:0000313" key="7">
    <source>
        <dbReference type="Proteomes" id="UP000318538"/>
    </source>
</evidence>
<keyword evidence="4" id="KW-0472">Membrane</keyword>
<dbReference type="InterPro" id="IPR002123">
    <property type="entry name" value="Plipid/glycerol_acylTrfase"/>
</dbReference>
<dbReference type="EMBL" id="CP036525">
    <property type="protein sequence ID" value="QDT05584.1"/>
    <property type="molecule type" value="Genomic_DNA"/>
</dbReference>
<feature type="domain" description="Phospholipid/glycerol acyltransferase" evidence="5">
    <location>
        <begin position="60"/>
        <end position="185"/>
    </location>
</feature>
<feature type="transmembrane region" description="Helical" evidence="4">
    <location>
        <begin position="73"/>
        <end position="95"/>
    </location>
</feature>
<proteinExistence type="predicted"/>
<gene>
    <name evidence="6" type="ORF">K227x_39850</name>
</gene>
<evidence type="ECO:0000256" key="1">
    <source>
        <dbReference type="ARBA" id="ARBA00005189"/>
    </source>
</evidence>
<evidence type="ECO:0000256" key="4">
    <source>
        <dbReference type="SAM" id="Phobius"/>
    </source>
</evidence>
<dbReference type="SMART" id="SM00563">
    <property type="entry name" value="PlsC"/>
    <property type="match status" value="1"/>
</dbReference>
<keyword evidence="7" id="KW-1185">Reference proteome</keyword>
<dbReference type="GO" id="GO:0006654">
    <property type="term" value="P:phosphatidic acid biosynthetic process"/>
    <property type="evidence" value="ECO:0007669"/>
    <property type="project" value="TreeGrafter"/>
</dbReference>
<organism evidence="6 7">
    <name type="scientific">Rubripirellula lacrimiformis</name>
    <dbReference type="NCBI Taxonomy" id="1930273"/>
    <lineage>
        <taxon>Bacteria</taxon>
        <taxon>Pseudomonadati</taxon>
        <taxon>Planctomycetota</taxon>
        <taxon>Planctomycetia</taxon>
        <taxon>Pirellulales</taxon>
        <taxon>Pirellulaceae</taxon>
        <taxon>Rubripirellula</taxon>
    </lineage>
</organism>
<evidence type="ECO:0000313" key="6">
    <source>
        <dbReference type="EMBL" id="QDT05584.1"/>
    </source>
</evidence>
<reference evidence="6 7" key="1">
    <citation type="submission" date="2019-02" db="EMBL/GenBank/DDBJ databases">
        <title>Deep-cultivation of Planctomycetes and their phenomic and genomic characterization uncovers novel biology.</title>
        <authorList>
            <person name="Wiegand S."/>
            <person name="Jogler M."/>
            <person name="Boedeker C."/>
            <person name="Pinto D."/>
            <person name="Vollmers J."/>
            <person name="Rivas-Marin E."/>
            <person name="Kohn T."/>
            <person name="Peeters S.H."/>
            <person name="Heuer A."/>
            <person name="Rast P."/>
            <person name="Oberbeckmann S."/>
            <person name="Bunk B."/>
            <person name="Jeske O."/>
            <person name="Meyerdierks A."/>
            <person name="Storesund J.E."/>
            <person name="Kallscheuer N."/>
            <person name="Luecker S."/>
            <person name="Lage O.M."/>
            <person name="Pohl T."/>
            <person name="Merkel B.J."/>
            <person name="Hornburger P."/>
            <person name="Mueller R.-W."/>
            <person name="Bruemmer F."/>
            <person name="Labrenz M."/>
            <person name="Spormann A.M."/>
            <person name="Op den Camp H."/>
            <person name="Overmann J."/>
            <person name="Amann R."/>
            <person name="Jetten M.S.M."/>
            <person name="Mascher T."/>
            <person name="Medema M.H."/>
            <person name="Devos D.P."/>
            <person name="Kaster A.-K."/>
            <person name="Ovreas L."/>
            <person name="Rohde M."/>
            <person name="Galperin M.Y."/>
            <person name="Jogler C."/>
        </authorList>
    </citation>
    <scope>NUCLEOTIDE SEQUENCE [LARGE SCALE GENOMIC DNA]</scope>
    <source>
        <strain evidence="6 7">K22_7</strain>
    </source>
</reference>
<dbReference type="KEGG" id="rlc:K227x_39850"/>
<sequence length="397" mass="45022">MNRYRMRFAPHVWKPSLSPTLVRWLKSLRTQQCNREVCIADFEVSGDDIVRRHLDAGHGVMLMPNHSSHADPYVIYAAADLIGTPLLLMATWHVFHEKSRLVQWLLRKHGCFSVDREANDIGAFKLASGLLQQEPHPLVIFPEGEIYHCSDRVTPFREGAAAIAVAAARKSDRPIVCIPCAISYRYVDDPTPALTETMGRLEESIFWRRQTNRSLEERIYRFAEALLAVKELEYYGETKSGRLPERIRAFGDFVLDAVEARHELACGNKSIPERVKAARKAIIEKRSADELVDADRSRLDDDLEDLFLVVQSFSYPGDYVGDKPSIERVAETIDKFEEDVLKEPTASIKARRKVKVMFGEAVEVIGDKKVKGQTTEITTQIEARVQGMLDSIHGESQ</sequence>
<dbReference type="PANTHER" id="PTHR10434:SF40">
    <property type="entry name" value="1-ACYL-SN-GLYCEROL-3-PHOSPHATE ACYLTRANSFERASE"/>
    <property type="match status" value="1"/>
</dbReference>
<evidence type="ECO:0000256" key="3">
    <source>
        <dbReference type="ARBA" id="ARBA00023315"/>
    </source>
</evidence>
<dbReference type="Proteomes" id="UP000318538">
    <property type="component" value="Chromosome"/>
</dbReference>
<protein>
    <submittedName>
        <fullName evidence="6">Acyltransferase</fullName>
    </submittedName>
</protein>
<dbReference type="SUPFAM" id="SSF69593">
    <property type="entry name" value="Glycerol-3-phosphate (1)-acyltransferase"/>
    <property type="match status" value="1"/>
</dbReference>
<dbReference type="Pfam" id="PF01553">
    <property type="entry name" value="Acyltransferase"/>
    <property type="match status" value="1"/>
</dbReference>
<evidence type="ECO:0000256" key="2">
    <source>
        <dbReference type="ARBA" id="ARBA00022679"/>
    </source>
</evidence>
<keyword evidence="4" id="KW-0812">Transmembrane</keyword>
<name>A0A517NEM0_9BACT</name>
<keyword evidence="4" id="KW-1133">Transmembrane helix</keyword>
<comment type="pathway">
    <text evidence="1">Lipid metabolism.</text>
</comment>
<evidence type="ECO:0000259" key="5">
    <source>
        <dbReference type="SMART" id="SM00563"/>
    </source>
</evidence>
<dbReference type="CDD" id="cd07989">
    <property type="entry name" value="LPLAT_AGPAT-like"/>
    <property type="match status" value="1"/>
</dbReference>